<evidence type="ECO:0000256" key="2">
    <source>
        <dbReference type="SAM" id="Phobius"/>
    </source>
</evidence>
<evidence type="ECO:0000313" key="4">
    <source>
        <dbReference type="Proteomes" id="UP000003254"/>
    </source>
</evidence>
<reference evidence="3 4" key="2">
    <citation type="submission" date="2008-08" db="EMBL/GenBank/DDBJ databases">
        <authorList>
            <person name="Fulton L."/>
            <person name="Clifton S."/>
            <person name="Fulton B."/>
            <person name="Xu J."/>
            <person name="Minx P."/>
            <person name="Pepin K.H."/>
            <person name="Johnson M."/>
            <person name="Bhonagiri V."/>
            <person name="Nash W.E."/>
            <person name="Mardis E.R."/>
            <person name="Wilson R.K."/>
        </authorList>
    </citation>
    <scope>NUCLEOTIDE SEQUENCE [LARGE SCALE GENOMIC DNA]</scope>
    <source>
        <strain evidence="3 4">ATCC 29176</strain>
    </source>
</reference>
<accession>B5CL18</accession>
<name>B5CL18_9FIRM</name>
<keyword evidence="2" id="KW-1133">Transmembrane helix</keyword>
<keyword evidence="4" id="KW-1185">Reference proteome</keyword>
<keyword evidence="2" id="KW-0472">Membrane</keyword>
<reference evidence="3 4" key="1">
    <citation type="submission" date="2008-08" db="EMBL/GenBank/DDBJ databases">
        <title>Draft genome sequence of Ruminococcus lactaris ATCC 29176.</title>
        <authorList>
            <person name="Sudarsanam P."/>
            <person name="Ley R."/>
            <person name="Guruge J."/>
            <person name="Turnbaugh P.J."/>
            <person name="Mahowald M."/>
            <person name="Liep D."/>
            <person name="Gordon J."/>
        </authorList>
    </citation>
    <scope>NUCLEOTIDE SEQUENCE [LARGE SCALE GENOMIC DNA]</scope>
    <source>
        <strain evidence="3 4">ATCC 29176</strain>
    </source>
</reference>
<protein>
    <submittedName>
        <fullName evidence="3">Uncharacterized protein</fullName>
    </submittedName>
</protein>
<gene>
    <name evidence="3" type="ORF">RUMLAC_00137</name>
</gene>
<comment type="caution">
    <text evidence="3">The sequence shown here is derived from an EMBL/GenBank/DDBJ whole genome shotgun (WGS) entry which is preliminary data.</text>
</comment>
<feature type="transmembrane region" description="Helical" evidence="2">
    <location>
        <begin position="28"/>
        <end position="47"/>
    </location>
</feature>
<dbReference type="EMBL" id="ABOU02000006">
    <property type="protein sequence ID" value="EDY34081.1"/>
    <property type="molecule type" value="Genomic_DNA"/>
</dbReference>
<feature type="region of interest" description="Disordered" evidence="1">
    <location>
        <begin position="71"/>
        <end position="94"/>
    </location>
</feature>
<dbReference type="HOGENOM" id="CLU_161246_1_0_9"/>
<evidence type="ECO:0000313" key="3">
    <source>
        <dbReference type="EMBL" id="EDY34081.1"/>
    </source>
</evidence>
<dbReference type="Proteomes" id="UP000003254">
    <property type="component" value="Unassembled WGS sequence"/>
</dbReference>
<proteinExistence type="predicted"/>
<organism evidence="3 4">
    <name type="scientific">[Ruminococcus] lactaris ATCC 29176</name>
    <dbReference type="NCBI Taxonomy" id="471875"/>
    <lineage>
        <taxon>Bacteria</taxon>
        <taxon>Bacillati</taxon>
        <taxon>Bacillota</taxon>
        <taxon>Clostridia</taxon>
        <taxon>Lachnospirales</taxon>
        <taxon>Lachnospiraceae</taxon>
        <taxon>Mediterraneibacter</taxon>
    </lineage>
</organism>
<sequence length="94" mass="10578">MKISLITGHKADYLIRKETPELKKGFKVFLTLAAIGSFIGFILAYFCKSSTKQDMESLENEETDFTEDFSLDGDLKPVSDRGYVSLTKETQEGN</sequence>
<dbReference type="AlphaFoldDB" id="B5CL18"/>
<keyword evidence="2" id="KW-0812">Transmembrane</keyword>
<dbReference type="eggNOG" id="ENOG5033A51">
    <property type="taxonomic scope" value="Bacteria"/>
</dbReference>
<evidence type="ECO:0000256" key="1">
    <source>
        <dbReference type="SAM" id="MobiDB-lite"/>
    </source>
</evidence>